<dbReference type="Gene3D" id="3.30.710.10">
    <property type="entry name" value="Potassium Channel Kv1.1, Chain A"/>
    <property type="match status" value="1"/>
</dbReference>
<comment type="caution">
    <text evidence="2">The sequence shown here is derived from an EMBL/GenBank/DDBJ whole genome shotgun (WGS) entry which is preliminary data.</text>
</comment>
<dbReference type="Pfam" id="PF00651">
    <property type="entry name" value="BTB"/>
    <property type="match status" value="1"/>
</dbReference>
<gene>
    <name evidence="2" type="ORF">K460DRAFT_261247</name>
</gene>
<evidence type="ECO:0000259" key="1">
    <source>
        <dbReference type="PROSITE" id="PS50097"/>
    </source>
</evidence>
<dbReference type="GeneID" id="63844719"/>
<dbReference type="CDD" id="cd18186">
    <property type="entry name" value="BTB_POZ_ZBTB_KLHL-like"/>
    <property type="match status" value="1"/>
</dbReference>
<dbReference type="InterPro" id="IPR011333">
    <property type="entry name" value="SKP1/BTB/POZ_sf"/>
</dbReference>
<dbReference type="EMBL" id="ML976618">
    <property type="protein sequence ID" value="KAF1842075.1"/>
    <property type="molecule type" value="Genomic_DNA"/>
</dbReference>
<keyword evidence="3" id="KW-1185">Reference proteome</keyword>
<reference evidence="2" key="1">
    <citation type="submission" date="2020-01" db="EMBL/GenBank/DDBJ databases">
        <authorList>
            <consortium name="DOE Joint Genome Institute"/>
            <person name="Haridas S."/>
            <person name="Albert R."/>
            <person name="Binder M."/>
            <person name="Bloem J."/>
            <person name="Labutti K."/>
            <person name="Salamov A."/>
            <person name="Andreopoulos B."/>
            <person name="Baker S.E."/>
            <person name="Barry K."/>
            <person name="Bills G."/>
            <person name="Bluhm B.H."/>
            <person name="Cannon C."/>
            <person name="Castanera R."/>
            <person name="Culley D.E."/>
            <person name="Daum C."/>
            <person name="Ezra D."/>
            <person name="Gonzalez J.B."/>
            <person name="Henrissat B."/>
            <person name="Kuo A."/>
            <person name="Liang C."/>
            <person name="Lipzen A."/>
            <person name="Lutzoni F."/>
            <person name="Magnuson J."/>
            <person name="Mondo S."/>
            <person name="Nolan M."/>
            <person name="Ohm R."/>
            <person name="Pangilinan J."/>
            <person name="Park H.-J."/>
            <person name="Ramirez L."/>
            <person name="Alfaro M."/>
            <person name="Sun H."/>
            <person name="Tritt A."/>
            <person name="Yoshinaga Y."/>
            <person name="Zwiers L.-H."/>
            <person name="Turgeon B.G."/>
            <person name="Goodwin S.B."/>
            <person name="Spatafora J.W."/>
            <person name="Crous P.W."/>
            <person name="Grigoriev I.V."/>
        </authorList>
    </citation>
    <scope>NUCLEOTIDE SEQUENCE</scope>
    <source>
        <strain evidence="2">CBS 394.84</strain>
    </source>
</reference>
<sequence length="228" mass="25721">QVIVGSDSRDRRTWLLSRALLARHSNFFADLFQDPNAKEPVILKDVEPRDFQNFVDYIRSSIYSLNQQTPGYRAIRANTLACLLGIRLGAKAYHDAALRQVYMIFEPLARLRTSNARKSSIRASDVEFICINTSPNGSTTNTVLNESGARNKINSGIRQLFFDAVASHWTQSNVLNIGDTGMDTHGDTASWSDMYNVYTDFRVTIASSLMMTNSWRAALLRPVEDYLN</sequence>
<evidence type="ECO:0000313" key="2">
    <source>
        <dbReference type="EMBL" id="KAF1842075.1"/>
    </source>
</evidence>
<dbReference type="InterPro" id="IPR000210">
    <property type="entry name" value="BTB/POZ_dom"/>
</dbReference>
<feature type="non-terminal residue" evidence="2">
    <location>
        <position position="1"/>
    </location>
</feature>
<feature type="non-terminal residue" evidence="2">
    <location>
        <position position="228"/>
    </location>
</feature>
<protein>
    <recommendedName>
        <fullName evidence="1">BTB domain-containing protein</fullName>
    </recommendedName>
</protein>
<feature type="domain" description="BTB" evidence="1">
    <location>
        <begin position="1"/>
        <end position="67"/>
    </location>
</feature>
<name>A0A9P4L501_9PLEO</name>
<organism evidence="2 3">
    <name type="scientific">Cucurbitaria berberidis CBS 394.84</name>
    <dbReference type="NCBI Taxonomy" id="1168544"/>
    <lineage>
        <taxon>Eukaryota</taxon>
        <taxon>Fungi</taxon>
        <taxon>Dikarya</taxon>
        <taxon>Ascomycota</taxon>
        <taxon>Pezizomycotina</taxon>
        <taxon>Dothideomycetes</taxon>
        <taxon>Pleosporomycetidae</taxon>
        <taxon>Pleosporales</taxon>
        <taxon>Pleosporineae</taxon>
        <taxon>Cucurbitariaceae</taxon>
        <taxon>Cucurbitaria</taxon>
    </lineage>
</organism>
<dbReference type="OrthoDB" id="3685561at2759"/>
<accession>A0A9P4L501</accession>
<dbReference type="PROSITE" id="PS50097">
    <property type="entry name" value="BTB"/>
    <property type="match status" value="1"/>
</dbReference>
<evidence type="ECO:0000313" key="3">
    <source>
        <dbReference type="Proteomes" id="UP000800039"/>
    </source>
</evidence>
<dbReference type="SUPFAM" id="SSF54695">
    <property type="entry name" value="POZ domain"/>
    <property type="match status" value="1"/>
</dbReference>
<proteinExistence type="predicted"/>
<dbReference type="AlphaFoldDB" id="A0A9P4L501"/>
<dbReference type="Proteomes" id="UP000800039">
    <property type="component" value="Unassembled WGS sequence"/>
</dbReference>
<dbReference type="RefSeq" id="XP_040784638.1">
    <property type="nucleotide sequence ID" value="XM_040927466.1"/>
</dbReference>